<comment type="caution">
    <text evidence="1">The sequence shown here is derived from an EMBL/GenBank/DDBJ whole genome shotgun (WGS) entry which is preliminary data.</text>
</comment>
<evidence type="ECO:0000313" key="2">
    <source>
        <dbReference type="Proteomes" id="UP000297595"/>
    </source>
</evidence>
<sequence>MNADITSAKNSQPTCHAMFRYVLRSTVGTKFTQVCARNTDTAPSSGATGQIRLNGRFALEHGVKEAMEDFPRSEKEGEVEINVLEKVSKTEWLPAWSSLVFEFEGYSPGCFGRSYE</sequence>
<proteinExistence type="predicted"/>
<name>A0A8H2HP84_ORBOL</name>
<evidence type="ECO:0000313" key="1">
    <source>
        <dbReference type="EMBL" id="TGJ73574.1"/>
    </source>
</evidence>
<accession>A0A8H2HP84</accession>
<gene>
    <name evidence="1" type="ORF">EYR41_000663</name>
</gene>
<dbReference type="AlphaFoldDB" id="A0A8H2HP84"/>
<organism evidence="1 2">
    <name type="scientific">Orbilia oligospora</name>
    <name type="common">Nematode-trapping fungus</name>
    <name type="synonym">Arthrobotrys oligospora</name>
    <dbReference type="NCBI Taxonomy" id="2813651"/>
    <lineage>
        <taxon>Eukaryota</taxon>
        <taxon>Fungi</taxon>
        <taxon>Dikarya</taxon>
        <taxon>Ascomycota</taxon>
        <taxon>Pezizomycotina</taxon>
        <taxon>Orbiliomycetes</taxon>
        <taxon>Orbiliales</taxon>
        <taxon>Orbiliaceae</taxon>
        <taxon>Orbilia</taxon>
    </lineage>
</organism>
<reference evidence="1 2" key="1">
    <citation type="submission" date="2019-03" db="EMBL/GenBank/DDBJ databases">
        <title>Nematode-trapping fungi genome.</title>
        <authorList>
            <person name="Vidal-Diez De Ulzurrun G."/>
        </authorList>
    </citation>
    <scope>NUCLEOTIDE SEQUENCE [LARGE SCALE GENOMIC DNA]</scope>
    <source>
        <strain evidence="1 2">TWF154</strain>
    </source>
</reference>
<protein>
    <submittedName>
        <fullName evidence="1">Uncharacterized protein</fullName>
    </submittedName>
</protein>
<dbReference type="Proteomes" id="UP000297595">
    <property type="component" value="Unassembled WGS sequence"/>
</dbReference>
<dbReference type="EMBL" id="SOZJ01000001">
    <property type="protein sequence ID" value="TGJ73574.1"/>
    <property type="molecule type" value="Genomic_DNA"/>
</dbReference>